<sequence>MGIGGGKDECPRREHSRSARHWDAPRAALGFLTMEIPRHLIELRRAVEAADNRYRSNRGENATVALAVWSDATAALARGIAAYADETGVPHREVELAVQRATGRHTPAR</sequence>
<evidence type="ECO:0000313" key="3">
    <source>
        <dbReference type="Proteomes" id="UP001499989"/>
    </source>
</evidence>
<comment type="caution">
    <text evidence="2">The sequence shown here is derived from an EMBL/GenBank/DDBJ whole genome shotgun (WGS) entry which is preliminary data.</text>
</comment>
<gene>
    <name evidence="2" type="ORF">GCM10010310_00590</name>
</gene>
<name>A0ABN3S2U5_9ACTN</name>
<evidence type="ECO:0000256" key="1">
    <source>
        <dbReference type="SAM" id="MobiDB-lite"/>
    </source>
</evidence>
<dbReference type="EMBL" id="BAAASK010000001">
    <property type="protein sequence ID" value="GAA2666063.1"/>
    <property type="molecule type" value="Genomic_DNA"/>
</dbReference>
<protein>
    <submittedName>
        <fullName evidence="2">Uncharacterized protein</fullName>
    </submittedName>
</protein>
<reference evidence="2 3" key="1">
    <citation type="journal article" date="2019" name="Int. J. Syst. Evol. Microbiol.">
        <title>The Global Catalogue of Microorganisms (GCM) 10K type strain sequencing project: providing services to taxonomists for standard genome sequencing and annotation.</title>
        <authorList>
            <consortium name="The Broad Institute Genomics Platform"/>
            <consortium name="The Broad Institute Genome Sequencing Center for Infectious Disease"/>
            <person name="Wu L."/>
            <person name="Ma J."/>
        </authorList>
    </citation>
    <scope>NUCLEOTIDE SEQUENCE [LARGE SCALE GENOMIC DNA]</scope>
    <source>
        <strain evidence="2 3">JCM 4531</strain>
    </source>
</reference>
<feature type="region of interest" description="Disordered" evidence="1">
    <location>
        <begin position="1"/>
        <end position="21"/>
    </location>
</feature>
<organism evidence="2 3">
    <name type="scientific">Streptomyces violaceolatus</name>
    <dbReference type="NCBI Taxonomy" id="67378"/>
    <lineage>
        <taxon>Bacteria</taxon>
        <taxon>Bacillati</taxon>
        <taxon>Actinomycetota</taxon>
        <taxon>Actinomycetes</taxon>
        <taxon>Kitasatosporales</taxon>
        <taxon>Streptomycetaceae</taxon>
        <taxon>Streptomyces</taxon>
        <taxon>Streptomyces violaceoruber group</taxon>
    </lineage>
</organism>
<keyword evidence="3" id="KW-1185">Reference proteome</keyword>
<dbReference type="Proteomes" id="UP001499989">
    <property type="component" value="Unassembled WGS sequence"/>
</dbReference>
<evidence type="ECO:0000313" key="2">
    <source>
        <dbReference type="EMBL" id="GAA2666063.1"/>
    </source>
</evidence>
<accession>A0ABN3S2U5</accession>
<proteinExistence type="predicted"/>